<sequence length="266" mass="30742">MTFLRNWRKFMNRIIELRECVLGLAPQEYRVLTSGYLVHNEFYTEIQLIRISISRNANSKNLAGGYCIITRGVCSNSVISINIPGPLQIVSPNGVTFKLKKNVKQVPYLDPPFDTDKLLHSAIKRNFVIELSNRFESLSVAENPDQEELWEAVKNSFHTAVIEILGYKKRPKDQWLSDQTWNLVKERKLVEQTHLQSQTSGRLVLKNVRYREADKAVKKSFRNDLRTLIDKKAKEEILEPYLRSQMTSLERSVPSTAQFGTHLAYS</sequence>
<gene>
    <name evidence="1" type="ORF">QYM36_013386</name>
</gene>
<evidence type="ECO:0000313" key="2">
    <source>
        <dbReference type="Proteomes" id="UP001187531"/>
    </source>
</evidence>
<name>A0AA88HQ23_ARTSF</name>
<reference evidence="1" key="1">
    <citation type="submission" date="2023-07" db="EMBL/GenBank/DDBJ databases">
        <title>Chromosome-level genome assembly of Artemia franciscana.</title>
        <authorList>
            <person name="Jo E."/>
        </authorList>
    </citation>
    <scope>NUCLEOTIDE SEQUENCE</scope>
    <source>
        <tissue evidence="1">Whole body</tissue>
    </source>
</reference>
<dbReference type="AlphaFoldDB" id="A0AA88HQ23"/>
<dbReference type="Proteomes" id="UP001187531">
    <property type="component" value="Unassembled WGS sequence"/>
</dbReference>
<proteinExistence type="predicted"/>
<protein>
    <submittedName>
        <fullName evidence="1">Uncharacterized protein</fullName>
    </submittedName>
</protein>
<organism evidence="1 2">
    <name type="scientific">Artemia franciscana</name>
    <name type="common">Brine shrimp</name>
    <name type="synonym">Artemia sanfranciscana</name>
    <dbReference type="NCBI Taxonomy" id="6661"/>
    <lineage>
        <taxon>Eukaryota</taxon>
        <taxon>Metazoa</taxon>
        <taxon>Ecdysozoa</taxon>
        <taxon>Arthropoda</taxon>
        <taxon>Crustacea</taxon>
        <taxon>Branchiopoda</taxon>
        <taxon>Anostraca</taxon>
        <taxon>Artemiidae</taxon>
        <taxon>Artemia</taxon>
    </lineage>
</organism>
<comment type="caution">
    <text evidence="1">The sequence shown here is derived from an EMBL/GenBank/DDBJ whole genome shotgun (WGS) entry which is preliminary data.</text>
</comment>
<accession>A0AA88HQ23</accession>
<dbReference type="EMBL" id="JAVRJZ010000017">
    <property type="protein sequence ID" value="KAK2709696.1"/>
    <property type="molecule type" value="Genomic_DNA"/>
</dbReference>
<evidence type="ECO:0000313" key="1">
    <source>
        <dbReference type="EMBL" id="KAK2709696.1"/>
    </source>
</evidence>
<keyword evidence="2" id="KW-1185">Reference proteome</keyword>